<dbReference type="PANTHER" id="PTHR41521">
    <property type="match status" value="1"/>
</dbReference>
<dbReference type="Gene3D" id="3.30.70.100">
    <property type="match status" value="1"/>
</dbReference>
<dbReference type="Pfam" id="PF07045">
    <property type="entry name" value="DUF1330"/>
    <property type="match status" value="1"/>
</dbReference>
<dbReference type="InterPro" id="IPR011008">
    <property type="entry name" value="Dimeric_a/b-barrel"/>
</dbReference>
<evidence type="ECO:0000259" key="1">
    <source>
        <dbReference type="Pfam" id="PF07045"/>
    </source>
</evidence>
<keyword evidence="3" id="KW-1185">Reference proteome</keyword>
<dbReference type="SUPFAM" id="SSF54909">
    <property type="entry name" value="Dimeric alpha+beta barrel"/>
    <property type="match status" value="1"/>
</dbReference>
<dbReference type="STRING" id="1105367.CG50_01330"/>
<dbReference type="AlphaFoldDB" id="A0A086XWK9"/>
<sequence length="96" mass="10457">MAAAYWISHITVTDPEAHAAYAKAASPAFAKYEGTILARGSRYVTLEGKERGRHVVIRFPSLEAAEACYRSPEYQAALALTNGTSERDLVIVEAVE</sequence>
<evidence type="ECO:0000313" key="2">
    <source>
        <dbReference type="EMBL" id="KFI26409.1"/>
    </source>
</evidence>
<organism evidence="2 3">
    <name type="scientific">Paenirhodobacter enshiensis</name>
    <dbReference type="NCBI Taxonomy" id="1105367"/>
    <lineage>
        <taxon>Bacteria</taxon>
        <taxon>Pseudomonadati</taxon>
        <taxon>Pseudomonadota</taxon>
        <taxon>Alphaproteobacteria</taxon>
        <taxon>Rhodobacterales</taxon>
        <taxon>Rhodobacter group</taxon>
        <taxon>Paenirhodobacter</taxon>
    </lineage>
</organism>
<dbReference type="RefSeq" id="WP_036637251.1">
    <property type="nucleotide sequence ID" value="NZ_JAYRGJ010000008.1"/>
</dbReference>
<dbReference type="InterPro" id="IPR010753">
    <property type="entry name" value="DUF1330"/>
</dbReference>
<gene>
    <name evidence="2" type="ORF">CG50_01330</name>
</gene>
<evidence type="ECO:0000313" key="3">
    <source>
        <dbReference type="Proteomes" id="UP000028824"/>
    </source>
</evidence>
<dbReference type="EMBL" id="JFZB01000014">
    <property type="protein sequence ID" value="KFI26409.1"/>
    <property type="molecule type" value="Genomic_DNA"/>
</dbReference>
<accession>A0A086XWK9</accession>
<dbReference type="eggNOG" id="COG5470">
    <property type="taxonomic scope" value="Bacteria"/>
</dbReference>
<comment type="caution">
    <text evidence="2">The sequence shown here is derived from an EMBL/GenBank/DDBJ whole genome shotgun (WGS) entry which is preliminary data.</text>
</comment>
<feature type="domain" description="DUF1330" evidence="1">
    <location>
        <begin position="4"/>
        <end position="95"/>
    </location>
</feature>
<dbReference type="PANTHER" id="PTHR41521:SF4">
    <property type="entry name" value="BLR0684 PROTEIN"/>
    <property type="match status" value="1"/>
</dbReference>
<proteinExistence type="predicted"/>
<reference evidence="2 3" key="1">
    <citation type="submission" date="2014-03" db="EMBL/GenBank/DDBJ databases">
        <title>Genome of Paenirhodobacter enshiensis DW2-9.</title>
        <authorList>
            <person name="Wang D."/>
            <person name="Wang G."/>
        </authorList>
    </citation>
    <scope>NUCLEOTIDE SEQUENCE [LARGE SCALE GENOMIC DNA]</scope>
    <source>
        <strain evidence="2 3">DW2-9</strain>
    </source>
</reference>
<dbReference type="Proteomes" id="UP000028824">
    <property type="component" value="Unassembled WGS sequence"/>
</dbReference>
<name>A0A086XWK9_9RHOB</name>
<dbReference type="OrthoDB" id="9806380at2"/>
<protein>
    <recommendedName>
        <fullName evidence="1">DUF1330 domain-containing protein</fullName>
    </recommendedName>
</protein>